<dbReference type="Proteomes" id="UP000187404">
    <property type="component" value="Unassembled WGS sequence"/>
</dbReference>
<dbReference type="InterPro" id="IPR021359">
    <property type="entry name" value="DUF2812"/>
</dbReference>
<keyword evidence="1" id="KW-0812">Transmembrane</keyword>
<keyword evidence="1" id="KW-0472">Membrane</keyword>
<feature type="transmembrane region" description="Helical" evidence="1">
    <location>
        <begin position="118"/>
        <end position="142"/>
    </location>
</feature>
<keyword evidence="1" id="KW-1133">Transmembrane helix</keyword>
<dbReference type="OrthoDB" id="1650893at2"/>
<evidence type="ECO:0000256" key="1">
    <source>
        <dbReference type="SAM" id="Phobius"/>
    </source>
</evidence>
<reference evidence="2 3" key="1">
    <citation type="journal article" date="2016" name="Appl. Environ. Microbiol.">
        <title>Function and Phylogeny of Bacterial Butyryl Coenzyme A:Acetate Transferases and Their Diversity in the Proximal Colon of Swine.</title>
        <authorList>
            <person name="Trachsel J."/>
            <person name="Bayles D.O."/>
            <person name="Looft T."/>
            <person name="Levine U.Y."/>
            <person name="Allen H.K."/>
        </authorList>
    </citation>
    <scope>NUCLEOTIDE SEQUENCE [LARGE SCALE GENOMIC DNA]</scope>
    <source>
        <strain evidence="2 3">68-3-10</strain>
    </source>
</reference>
<organism evidence="2 3">
    <name type="scientific">Hornefia porci</name>
    <dbReference type="NCBI Taxonomy" id="2652292"/>
    <lineage>
        <taxon>Bacteria</taxon>
        <taxon>Bacillati</taxon>
        <taxon>Bacillota</taxon>
        <taxon>Clostridia</taxon>
        <taxon>Peptostreptococcales</taxon>
        <taxon>Anaerovoracaceae</taxon>
        <taxon>Hornefia</taxon>
    </lineage>
</organism>
<evidence type="ECO:0008006" key="4">
    <source>
        <dbReference type="Google" id="ProtNLM"/>
    </source>
</evidence>
<dbReference type="EMBL" id="MJIE01000001">
    <property type="protein sequence ID" value="OLR56034.1"/>
    <property type="molecule type" value="Genomic_DNA"/>
</dbReference>
<evidence type="ECO:0000313" key="2">
    <source>
        <dbReference type="EMBL" id="OLR56034.1"/>
    </source>
</evidence>
<feature type="transmembrane region" description="Helical" evidence="1">
    <location>
        <begin position="154"/>
        <end position="178"/>
    </location>
</feature>
<proteinExistence type="predicted"/>
<keyword evidence="3" id="KW-1185">Reference proteome</keyword>
<dbReference type="AlphaFoldDB" id="A0A1Q9JIP2"/>
<comment type="caution">
    <text evidence="2">The sequence shown here is derived from an EMBL/GenBank/DDBJ whole genome shotgun (WGS) entry which is preliminary data.</text>
</comment>
<dbReference type="Pfam" id="PF11193">
    <property type="entry name" value="DUF2812"/>
    <property type="match status" value="1"/>
</dbReference>
<dbReference type="RefSeq" id="WP_075713255.1">
    <property type="nucleotide sequence ID" value="NZ_MJIE01000001.1"/>
</dbReference>
<accession>A0A1Q9JIP2</accession>
<dbReference type="STRING" id="1261640.BHK98_08145"/>
<feature type="transmembrane region" description="Helical" evidence="1">
    <location>
        <begin position="207"/>
        <end position="226"/>
    </location>
</feature>
<name>A0A1Q9JIP2_9FIRM</name>
<protein>
    <recommendedName>
        <fullName evidence="4">DUF2812 domain-containing protein</fullName>
    </recommendedName>
</protein>
<gene>
    <name evidence="2" type="ORF">BHK98_08145</name>
</gene>
<sequence length="411" mass="47159">MRKDRKYVFETLMYRDFERRESYYTDMAAEGWHLKKYGLCVTVFERGEPEPGRRYRLLPKKGTPDPQKRELFLAGGWKQVDAGGSWDIYYTDDRSAEELFTDGISYRSYMADFIGGELLWLIIFLVTGIWMVHGNLSALLLFKPGTWMMAVDEVGICVLAAMPVFLICSAGLWIDYFITSADIIRRIKHGTVRHDLPWKRKARIGRIATVLILVSLAVVLAGSLSGRGELSRDELQNFHAEHPVQFGAIDPSANRVIQQCIRTNIWEDPNSFEASVDSNVLFRKKITVSYTVGDGKPPRSYPDIAYNQMDYQARYYEARSERIARIFLEGVISEDIRSAIRSGDLPSDADMNKIQRDVRGTDYAGYYGSADTAQHLYLRRGRYIEIASYSGMEDSRYLLSRDLDKFVKNLQ</sequence>
<evidence type="ECO:0000313" key="3">
    <source>
        <dbReference type="Proteomes" id="UP000187404"/>
    </source>
</evidence>